<evidence type="ECO:0000313" key="3">
    <source>
        <dbReference type="Proteomes" id="UP001233172"/>
    </source>
</evidence>
<reference evidence="2" key="1">
    <citation type="journal article" date="2023" name="PLoS Negl. Trop. Dis.">
        <title>A genome sequence for Biomphalaria pfeifferi, the major vector snail for the human-infecting parasite Schistosoma mansoni.</title>
        <authorList>
            <person name="Bu L."/>
            <person name="Lu L."/>
            <person name="Laidemitt M.R."/>
            <person name="Zhang S.M."/>
            <person name="Mutuku M."/>
            <person name="Mkoji G."/>
            <person name="Steinauer M."/>
            <person name="Loker E.S."/>
        </authorList>
    </citation>
    <scope>NUCLEOTIDE SEQUENCE</scope>
    <source>
        <strain evidence="2">KasaAsao</strain>
    </source>
</reference>
<sequence length="88" mass="9823">MTVQITWQSRAHDSPDHMTVQITGQSRSQDSPEHTTVQSTGQSRAHNSPEHMTVQSTWLLTNAAINIFLPKGPLAFNHWCVLNDNNAT</sequence>
<dbReference type="AlphaFoldDB" id="A0AAD8ASK2"/>
<organism evidence="2 3">
    <name type="scientific">Biomphalaria pfeifferi</name>
    <name type="common">Bloodfluke planorb</name>
    <name type="synonym">Freshwater snail</name>
    <dbReference type="NCBI Taxonomy" id="112525"/>
    <lineage>
        <taxon>Eukaryota</taxon>
        <taxon>Metazoa</taxon>
        <taxon>Spiralia</taxon>
        <taxon>Lophotrochozoa</taxon>
        <taxon>Mollusca</taxon>
        <taxon>Gastropoda</taxon>
        <taxon>Heterobranchia</taxon>
        <taxon>Euthyneura</taxon>
        <taxon>Panpulmonata</taxon>
        <taxon>Hygrophila</taxon>
        <taxon>Lymnaeoidea</taxon>
        <taxon>Planorbidae</taxon>
        <taxon>Biomphalaria</taxon>
    </lineage>
</organism>
<evidence type="ECO:0000313" key="2">
    <source>
        <dbReference type="EMBL" id="KAK0041063.1"/>
    </source>
</evidence>
<keyword evidence="3" id="KW-1185">Reference proteome</keyword>
<gene>
    <name evidence="2" type="ORF">Bpfe_029485</name>
</gene>
<dbReference type="Proteomes" id="UP001233172">
    <property type="component" value="Unassembled WGS sequence"/>
</dbReference>
<evidence type="ECO:0000256" key="1">
    <source>
        <dbReference type="SAM" id="MobiDB-lite"/>
    </source>
</evidence>
<name>A0AAD8ASK2_BIOPF</name>
<proteinExistence type="predicted"/>
<feature type="compositionally biased region" description="Polar residues" evidence="1">
    <location>
        <begin position="20"/>
        <end position="46"/>
    </location>
</feature>
<reference evidence="2" key="2">
    <citation type="submission" date="2023-04" db="EMBL/GenBank/DDBJ databases">
        <authorList>
            <person name="Bu L."/>
            <person name="Lu L."/>
            <person name="Laidemitt M.R."/>
            <person name="Zhang S.M."/>
            <person name="Mutuku M."/>
            <person name="Mkoji G."/>
            <person name="Steinauer M."/>
            <person name="Loker E.S."/>
        </authorList>
    </citation>
    <scope>NUCLEOTIDE SEQUENCE</scope>
    <source>
        <strain evidence="2">KasaAsao</strain>
        <tissue evidence="2">Whole Snail</tissue>
    </source>
</reference>
<protein>
    <submittedName>
        <fullName evidence="2">Uncharacterized protein</fullName>
    </submittedName>
</protein>
<comment type="caution">
    <text evidence="2">The sequence shown here is derived from an EMBL/GenBank/DDBJ whole genome shotgun (WGS) entry which is preliminary data.</text>
</comment>
<feature type="region of interest" description="Disordered" evidence="1">
    <location>
        <begin position="1"/>
        <end position="51"/>
    </location>
</feature>
<dbReference type="EMBL" id="JASAOG010000289">
    <property type="protein sequence ID" value="KAK0041063.1"/>
    <property type="molecule type" value="Genomic_DNA"/>
</dbReference>
<accession>A0AAD8ASK2</accession>